<feature type="compositionally biased region" description="Low complexity" evidence="1">
    <location>
        <begin position="36"/>
        <end position="51"/>
    </location>
</feature>
<dbReference type="RefSeq" id="WP_186879251.1">
    <property type="nucleotide sequence ID" value="NZ_JACOPN010000011.1"/>
</dbReference>
<dbReference type="PROSITE" id="PS51257">
    <property type="entry name" value="PROKAR_LIPOPROTEIN"/>
    <property type="match status" value="1"/>
</dbReference>
<evidence type="ECO:0000313" key="4">
    <source>
        <dbReference type="EMBL" id="MBC5718180.1"/>
    </source>
</evidence>
<feature type="signal peptide" evidence="2">
    <location>
        <begin position="1"/>
        <end position="19"/>
    </location>
</feature>
<sequence>MKHLRFLLCLALAVTLLTACGPKEDGSASSSGGGSSVSSSGSGSDPEPAPAPASLTLAACLSDSFHPVLGTNRSNLTLAPLLYEPLFQLDETFQPVPVLCSQAASTDGLIWELTLREGITFSDGSPLTGSVAADALNTARQSARYTQRLRDVSSISGQGNVVTVTLVRANGNLPALLDIPIASSTGDRPVGTGPYVLSETDGALALAARSGWWQGKALPVQTIRLTAASRSEDLVSSFSAGDIGLVDVDLMGTNAPGYSGSYQTWDYATTELLYLGLNTQSGLCRAPEVRQAIARAIDRTSIVQVDFARHAVAAGLPVHPSSPLYNAAQAGTLGYSLQQSQAALEQLRLTGRSVTLVVNTENTAKVSAAQRIAAQLEAVGLTVHLSRLSYDSYVSALAAGSFDLYLGQVTLTGDFDLAPLLSSSGSLNYGRWQDALGDALLSAFQSAQGETRAKAAADLFAYLNQQAPIVPVCFKNGSVLTQWSRLSGLSPVRGNVFYQLENWKLS</sequence>
<dbReference type="PIRSF" id="PIRSF002741">
    <property type="entry name" value="MppA"/>
    <property type="match status" value="1"/>
</dbReference>
<dbReference type="InterPro" id="IPR000914">
    <property type="entry name" value="SBP_5_dom"/>
</dbReference>
<protein>
    <submittedName>
        <fullName evidence="4">ABC transporter substrate-binding protein</fullName>
    </submittedName>
</protein>
<dbReference type="Gene3D" id="3.40.190.10">
    <property type="entry name" value="Periplasmic binding protein-like II"/>
    <property type="match status" value="1"/>
</dbReference>
<dbReference type="Proteomes" id="UP000602260">
    <property type="component" value="Unassembled WGS sequence"/>
</dbReference>
<feature type="chain" id="PRO_5039497545" evidence="2">
    <location>
        <begin position="20"/>
        <end position="506"/>
    </location>
</feature>
<proteinExistence type="predicted"/>
<evidence type="ECO:0000259" key="3">
    <source>
        <dbReference type="Pfam" id="PF00496"/>
    </source>
</evidence>
<dbReference type="EMBL" id="JACOPN010000011">
    <property type="protein sequence ID" value="MBC5718180.1"/>
    <property type="molecule type" value="Genomic_DNA"/>
</dbReference>
<gene>
    <name evidence="4" type="ORF">H8S55_12825</name>
</gene>
<dbReference type="CDD" id="cd00995">
    <property type="entry name" value="PBP2_NikA_DppA_OppA_like"/>
    <property type="match status" value="1"/>
</dbReference>
<dbReference type="InterPro" id="IPR039424">
    <property type="entry name" value="SBP_5"/>
</dbReference>
<dbReference type="Gene3D" id="3.10.105.10">
    <property type="entry name" value="Dipeptide-binding Protein, Domain 3"/>
    <property type="match status" value="1"/>
</dbReference>
<dbReference type="InterPro" id="IPR030678">
    <property type="entry name" value="Peptide/Ni-bd"/>
</dbReference>
<dbReference type="Pfam" id="PF00496">
    <property type="entry name" value="SBP_bac_5"/>
    <property type="match status" value="1"/>
</dbReference>
<dbReference type="PANTHER" id="PTHR30290">
    <property type="entry name" value="PERIPLASMIC BINDING COMPONENT OF ABC TRANSPORTER"/>
    <property type="match status" value="1"/>
</dbReference>
<evidence type="ECO:0000256" key="2">
    <source>
        <dbReference type="SAM" id="SignalP"/>
    </source>
</evidence>
<dbReference type="GO" id="GO:0043190">
    <property type="term" value="C:ATP-binding cassette (ABC) transporter complex"/>
    <property type="evidence" value="ECO:0007669"/>
    <property type="project" value="InterPro"/>
</dbReference>
<dbReference type="SUPFAM" id="SSF53850">
    <property type="entry name" value="Periplasmic binding protein-like II"/>
    <property type="match status" value="1"/>
</dbReference>
<accession>A0A8J6IYY5</accession>
<organism evidence="4 5">
    <name type="scientific">Flintibacter faecis</name>
    <dbReference type="NCBI Taxonomy" id="2763047"/>
    <lineage>
        <taxon>Bacteria</taxon>
        <taxon>Bacillati</taxon>
        <taxon>Bacillota</taxon>
        <taxon>Clostridia</taxon>
        <taxon>Eubacteriales</taxon>
        <taxon>Flintibacter</taxon>
    </lineage>
</organism>
<name>A0A8J6IYY5_9FIRM</name>
<feature type="region of interest" description="Disordered" evidence="1">
    <location>
        <begin position="24"/>
        <end position="51"/>
    </location>
</feature>
<reference evidence="4" key="1">
    <citation type="submission" date="2020-08" db="EMBL/GenBank/DDBJ databases">
        <title>Genome public.</title>
        <authorList>
            <person name="Liu C."/>
            <person name="Sun Q."/>
        </authorList>
    </citation>
    <scope>NUCLEOTIDE SEQUENCE</scope>
    <source>
        <strain evidence="4">BX5</strain>
    </source>
</reference>
<dbReference type="GO" id="GO:0042597">
    <property type="term" value="C:periplasmic space"/>
    <property type="evidence" value="ECO:0007669"/>
    <property type="project" value="UniProtKB-ARBA"/>
</dbReference>
<dbReference type="GO" id="GO:1904680">
    <property type="term" value="F:peptide transmembrane transporter activity"/>
    <property type="evidence" value="ECO:0007669"/>
    <property type="project" value="TreeGrafter"/>
</dbReference>
<dbReference type="AlphaFoldDB" id="A0A8J6IYY5"/>
<dbReference type="GO" id="GO:0015833">
    <property type="term" value="P:peptide transport"/>
    <property type="evidence" value="ECO:0007669"/>
    <property type="project" value="TreeGrafter"/>
</dbReference>
<keyword evidence="5" id="KW-1185">Reference proteome</keyword>
<evidence type="ECO:0000313" key="5">
    <source>
        <dbReference type="Proteomes" id="UP000602260"/>
    </source>
</evidence>
<feature type="domain" description="Solute-binding protein family 5" evidence="3">
    <location>
        <begin position="95"/>
        <end position="412"/>
    </location>
</feature>
<keyword evidence="2" id="KW-0732">Signal</keyword>
<evidence type="ECO:0000256" key="1">
    <source>
        <dbReference type="SAM" id="MobiDB-lite"/>
    </source>
</evidence>
<comment type="caution">
    <text evidence="4">The sequence shown here is derived from an EMBL/GenBank/DDBJ whole genome shotgun (WGS) entry which is preliminary data.</text>
</comment>